<dbReference type="EMBL" id="JASBWS010000002">
    <property type="protein sequence ID" value="KAJ9117172.1"/>
    <property type="molecule type" value="Genomic_DNA"/>
</dbReference>
<proteinExistence type="predicted"/>
<dbReference type="Proteomes" id="UP001230649">
    <property type="component" value="Unassembled WGS sequence"/>
</dbReference>
<sequence length="700" mass="77797">MDPVNPGVIPSARSEDGSTTTEVAAILADAVQEATERVELLVETASELLGEPLDHSSLHKLAQMNKEIGMEGDETLQDDGHGDRDDESSESHVSAAHYVTAPSSPIIHISGLAIAEEIQISPAPSLSRRSSKDGTPALGRKLRFTTISGEREGEHQKRSKLEVEYRDMSSARSDPGTPNLSETAAQIRRTISLASVDSLLKVAQDDQMREQFLVNVKEQGKKMVWRDEREAKKLPGDAERALVLAIKRGLRSFVLSFAIRAGVNLLLTLIRTVRKGRFRWALIRHAIFGKEPFRFGSMIGTFTFLNMLTLHLLRLAPPFSYIKKRLRRIVQGDRSPLTYGPPERWSGTVDAERGYLVEEDTGERRWQAAVAGAVGSLGLLWEEKDRRVGIAQQMFVRGLQATYNAYSQRTGFKVPGGELLVFGLACGQIMFAFLLSPETIPPEYNSWILGASQVTGDAVKLNRMIERQGKVDVDLVKKIMQHKSITPHNARALNEVIEKAKLGLIPDGVPCAAIHPWLDSCRVVQLERYFTAFRFMLPVYSALHFIPMLVLRRKSFAKAPLKMLGKAMLGTFRSSSFLAVFIMIYQGLLCLRTQTLEGSVVGALPKGMQALLKRKENFWLIGFATCFSLFAEEKKRRAELAMYVLPRGLESAWSSARKKAWVPIVPFGETILGMAAMAMHEPQAMSGLLRRVIFQVCGPA</sequence>
<organism evidence="1 2">
    <name type="scientific">Naganishia adeliensis</name>
    <dbReference type="NCBI Taxonomy" id="92952"/>
    <lineage>
        <taxon>Eukaryota</taxon>
        <taxon>Fungi</taxon>
        <taxon>Dikarya</taxon>
        <taxon>Basidiomycota</taxon>
        <taxon>Agaricomycotina</taxon>
        <taxon>Tremellomycetes</taxon>
        <taxon>Filobasidiales</taxon>
        <taxon>Filobasidiaceae</taxon>
        <taxon>Naganishia</taxon>
    </lineage>
</organism>
<protein>
    <submittedName>
        <fullName evidence="1">Uncharacterized protein</fullName>
    </submittedName>
</protein>
<evidence type="ECO:0000313" key="1">
    <source>
        <dbReference type="EMBL" id="KAJ9117172.1"/>
    </source>
</evidence>
<gene>
    <name evidence="1" type="ORF">QFC20_000315</name>
</gene>
<keyword evidence="2" id="KW-1185">Reference proteome</keyword>
<evidence type="ECO:0000313" key="2">
    <source>
        <dbReference type="Proteomes" id="UP001230649"/>
    </source>
</evidence>
<comment type="caution">
    <text evidence="1">The sequence shown here is derived from an EMBL/GenBank/DDBJ whole genome shotgun (WGS) entry which is preliminary data.</text>
</comment>
<reference evidence="1" key="1">
    <citation type="submission" date="2023-04" db="EMBL/GenBank/DDBJ databases">
        <title>Draft Genome sequencing of Naganishia species isolated from polar environments using Oxford Nanopore Technology.</title>
        <authorList>
            <person name="Leo P."/>
            <person name="Venkateswaran K."/>
        </authorList>
    </citation>
    <scope>NUCLEOTIDE SEQUENCE</scope>
    <source>
        <strain evidence="1">MNA-CCFEE 5262</strain>
    </source>
</reference>
<accession>A0ACC2WZY0</accession>
<name>A0ACC2WZY0_9TREE</name>